<dbReference type="PRINTS" id="PR00368">
    <property type="entry name" value="FADPNR"/>
</dbReference>
<feature type="domain" description="PurM-like N-terminal" evidence="6">
    <location>
        <begin position="443"/>
        <end position="551"/>
    </location>
</feature>
<evidence type="ECO:0000259" key="8">
    <source>
        <dbReference type="Pfam" id="PF07992"/>
    </source>
</evidence>
<dbReference type="RefSeq" id="WP_215617419.1">
    <property type="nucleotide sequence ID" value="NZ_JADOER010000004.1"/>
</dbReference>
<dbReference type="InterPro" id="IPR017584">
    <property type="entry name" value="Pyridine_nucleo_diS_OxRdtase_N"/>
</dbReference>
<dbReference type="Gene3D" id="3.50.50.100">
    <property type="match status" value="1"/>
</dbReference>
<dbReference type="SUPFAM" id="SSF55326">
    <property type="entry name" value="PurM N-terminal domain-like"/>
    <property type="match status" value="1"/>
</dbReference>
<dbReference type="GO" id="GO:0004756">
    <property type="term" value="F:selenide, water dikinase activity"/>
    <property type="evidence" value="ECO:0007669"/>
    <property type="project" value="UniProtKB-EC"/>
</dbReference>
<evidence type="ECO:0000256" key="4">
    <source>
        <dbReference type="ARBA" id="ARBA00022840"/>
    </source>
</evidence>
<dbReference type="InterPro" id="IPR023753">
    <property type="entry name" value="FAD/NAD-binding_dom"/>
</dbReference>
<dbReference type="Pfam" id="PF02769">
    <property type="entry name" value="AIRS_C"/>
    <property type="match status" value="1"/>
</dbReference>
<dbReference type="EMBL" id="JADOER010000004">
    <property type="protein sequence ID" value="MBT9311538.1"/>
    <property type="molecule type" value="Genomic_DNA"/>
</dbReference>
<evidence type="ECO:0000259" key="7">
    <source>
        <dbReference type="Pfam" id="PF02769"/>
    </source>
</evidence>
<keyword evidence="2" id="KW-0547">Nucleotide-binding</keyword>
<dbReference type="NCBIfam" id="TIGR00476">
    <property type="entry name" value="selD"/>
    <property type="match status" value="1"/>
</dbReference>
<keyword evidence="10" id="KW-1185">Reference proteome</keyword>
<evidence type="ECO:0000256" key="2">
    <source>
        <dbReference type="ARBA" id="ARBA00022741"/>
    </source>
</evidence>
<dbReference type="Pfam" id="PF00586">
    <property type="entry name" value="AIRS"/>
    <property type="match status" value="1"/>
</dbReference>
<sequence>MQETTSIHTDLFFVGGGHTHAIVLRKIGMEGLPPGVRLTLITNLVDTPYSGMLPCHISGLYDFDQSHIDLRPLTRFANCRLIMDEVVNIDPQQQRIHCRHHPPMAYDALSIDIGSTPGTVAVPGAKEYGIPAKPVPRLLRAWHDYLETLAGASAATIGIVGGGVGGVELALNMQVRLQQVVGPGANIHVFHRGGRLATGRSRATQRQLAKIFRDRHIHTHLSESVCGLASNAPDAVQVHCESGLSVTCDRVFWVTNASAAPWLSHTGLSVGEDGFLQVQDTLQTLSHPNVFAVGDVATMVNHPRPKAGVFAVRQGPPLYENLYRYLAGDRLKPFKPQRQFLNIIDLGDGNAIASRGRWSAQSVWFRRWKHWIDGNFMALFHQFPAMEQRSKPIAPDKPTAQCAGCGAKVGQSVLSQALARARSDFPEIQQWANPVKIGLNSPDDAAVVAIPAGKLAVQTVDQFPALLDDPYIFAQICVNHCLSDLFAMGATPQTVLALATLPYGTDAVQAETLYQLMAGTYQALSPSKTWLVGGHTTEGPQLSLGFACNGWIDPDQILTKQNLRPGLSLVLTKPLGTGVLFAADMQLAAKGRWIDAAVTSMVQSNQQAMDCFRAHGVVACTDITGFGLLGHLYEMLPRSANLAVELSIDALPVLPGAHRCLAAGYRSSLHDRNCQVACQVSNPQPQHPNYPLLFDPQTSGGLLAAIPTGRVPDCLTALNQSGYVHSAAIGEVVPGTGQTPFAIRGLAS</sequence>
<dbReference type="InterPro" id="IPR036676">
    <property type="entry name" value="PurM-like_C_sf"/>
</dbReference>
<evidence type="ECO:0000259" key="6">
    <source>
        <dbReference type="Pfam" id="PF00586"/>
    </source>
</evidence>
<feature type="domain" description="FAD/NAD(P)-binding" evidence="8">
    <location>
        <begin position="16"/>
        <end position="315"/>
    </location>
</feature>
<keyword evidence="3" id="KW-0418">Kinase</keyword>
<dbReference type="InterPro" id="IPR016188">
    <property type="entry name" value="PurM-like_N"/>
</dbReference>
<dbReference type="PANTHER" id="PTHR10256:SF0">
    <property type="entry name" value="INACTIVE SELENIDE, WATER DIKINASE-LIKE PROTEIN-RELATED"/>
    <property type="match status" value="1"/>
</dbReference>
<dbReference type="Pfam" id="PF07992">
    <property type="entry name" value="Pyr_redox_2"/>
    <property type="match status" value="1"/>
</dbReference>
<comment type="caution">
    <text evidence="9">The sequence shown here is derived from an EMBL/GenBank/DDBJ whole genome shotgun (WGS) entry which is preliminary data.</text>
</comment>
<keyword evidence="1 9" id="KW-0808">Transferase</keyword>
<evidence type="ECO:0000256" key="3">
    <source>
        <dbReference type="ARBA" id="ARBA00022777"/>
    </source>
</evidence>
<proteinExistence type="predicted"/>
<evidence type="ECO:0000256" key="1">
    <source>
        <dbReference type="ARBA" id="ARBA00022679"/>
    </source>
</evidence>
<protein>
    <submittedName>
        <fullName evidence="9">Selenide, water dikinase SelD</fullName>
        <ecNumber evidence="9">2.7.9.3</ecNumber>
    </submittedName>
</protein>
<dbReference type="SUPFAM" id="SSF51905">
    <property type="entry name" value="FAD/NAD(P)-binding domain"/>
    <property type="match status" value="2"/>
</dbReference>
<evidence type="ECO:0000313" key="10">
    <source>
        <dbReference type="Proteomes" id="UP001196661"/>
    </source>
</evidence>
<name>A0ABS5Y150_9CYAN</name>
<dbReference type="InterPro" id="IPR010918">
    <property type="entry name" value="PurM-like_C_dom"/>
</dbReference>
<feature type="domain" description="PurM-like C-terminal" evidence="7">
    <location>
        <begin position="564"/>
        <end position="737"/>
    </location>
</feature>
<dbReference type="InterPro" id="IPR004536">
    <property type="entry name" value="SPS/SelD"/>
</dbReference>
<dbReference type="SUPFAM" id="SSF56042">
    <property type="entry name" value="PurM C-terminal domain-like"/>
    <property type="match status" value="1"/>
</dbReference>
<dbReference type="NCBIfam" id="TIGR03169">
    <property type="entry name" value="Nterm_to_SelD"/>
    <property type="match status" value="1"/>
</dbReference>
<organism evidence="9 10">
    <name type="scientific">Leptothoe kymatousa TAU-MAC 1615</name>
    <dbReference type="NCBI Taxonomy" id="2364775"/>
    <lineage>
        <taxon>Bacteria</taxon>
        <taxon>Bacillati</taxon>
        <taxon>Cyanobacteriota</taxon>
        <taxon>Cyanophyceae</taxon>
        <taxon>Nodosilineales</taxon>
        <taxon>Cymatolegaceae</taxon>
        <taxon>Leptothoe</taxon>
        <taxon>Leptothoe kymatousa</taxon>
    </lineage>
</organism>
<keyword evidence="4" id="KW-0067">ATP-binding</keyword>
<accession>A0ABS5Y150</accession>
<reference evidence="9 10" key="1">
    <citation type="journal article" date="2021" name="Mar. Drugs">
        <title>Genome Reduction and Secondary Metabolism of the Marine Sponge-Associated Cyanobacterium Leptothoe.</title>
        <authorList>
            <person name="Konstantinou D."/>
            <person name="Popin R.V."/>
            <person name="Fewer D.P."/>
            <person name="Sivonen K."/>
            <person name="Gkelis S."/>
        </authorList>
    </citation>
    <scope>NUCLEOTIDE SEQUENCE [LARGE SCALE GENOMIC DNA]</scope>
    <source>
        <strain evidence="9 10">TAU-MAC 1615</strain>
    </source>
</reference>
<evidence type="ECO:0000256" key="5">
    <source>
        <dbReference type="ARBA" id="ARBA00023266"/>
    </source>
</evidence>
<dbReference type="Gene3D" id="3.30.1330.10">
    <property type="entry name" value="PurM-like, N-terminal domain"/>
    <property type="match status" value="1"/>
</dbReference>
<gene>
    <name evidence="9" type="primary">selD</name>
    <name evidence="9" type="ORF">IXB28_04920</name>
</gene>
<dbReference type="InterPro" id="IPR036188">
    <property type="entry name" value="FAD/NAD-bd_sf"/>
</dbReference>
<dbReference type="InterPro" id="IPR036921">
    <property type="entry name" value="PurM-like_N_sf"/>
</dbReference>
<dbReference type="CDD" id="cd02195">
    <property type="entry name" value="SelD"/>
    <property type="match status" value="1"/>
</dbReference>
<dbReference type="EC" id="2.7.9.3" evidence="9"/>
<dbReference type="Proteomes" id="UP001196661">
    <property type="component" value="Unassembled WGS sequence"/>
</dbReference>
<dbReference type="PANTHER" id="PTHR10256">
    <property type="entry name" value="SELENIDE, WATER DIKINASE"/>
    <property type="match status" value="1"/>
</dbReference>
<evidence type="ECO:0000313" key="9">
    <source>
        <dbReference type="EMBL" id="MBT9311538.1"/>
    </source>
</evidence>
<keyword evidence="5" id="KW-0711">Selenium</keyword>
<dbReference type="Gene3D" id="3.90.650.10">
    <property type="entry name" value="PurM-like C-terminal domain"/>
    <property type="match status" value="1"/>
</dbReference>